<sequence>MDRQQTKQIIKDLDKKIVFLVGPRQVGKTWLAKHIGKEYKKTVYLNYDRLEDQEIIKREQWLEDTELLILDELHKMKNWKNYLKGVFDTKPEHLRILVTGSARLETFRQTGDSLAGRFFIHRLMPFSLAELKNKPELTDIEKFLVRGGFPEPFLAKEAIDADRWRNQYIDGLIRDDILDFEKIHDFKAIKLVFELLRRKVGSPVSYNSIAGDVGISPVTVKKYIAIFEALFIIFKVPPFSKKIARSILKEPKIYFFDNGLVVGDEGIKLENFVAMSLLKNVMGRNDYLGQNEKLQYLRTKEGREVDFSLVDTDDKIETIIEVKLSDDQLSKNLKYFSDKYALKGIQIVKNLKREKSIGALKIVKAENYLKELFL</sequence>
<dbReference type="Pfam" id="PF13173">
    <property type="entry name" value="AAA_14"/>
    <property type="match status" value="1"/>
</dbReference>
<dbReference type="InterPro" id="IPR041682">
    <property type="entry name" value="AAA_14"/>
</dbReference>
<dbReference type="Gene3D" id="3.40.50.300">
    <property type="entry name" value="P-loop containing nucleotide triphosphate hydrolases"/>
    <property type="match status" value="1"/>
</dbReference>
<dbReference type="CDD" id="cd00009">
    <property type="entry name" value="AAA"/>
    <property type="match status" value="1"/>
</dbReference>
<evidence type="ECO:0000259" key="1">
    <source>
        <dbReference type="SMART" id="SM00382"/>
    </source>
</evidence>
<dbReference type="SMART" id="SM00382">
    <property type="entry name" value="AAA"/>
    <property type="match status" value="1"/>
</dbReference>
<reference evidence="2 3" key="1">
    <citation type="submission" date="2017-09" db="EMBL/GenBank/DDBJ databases">
        <title>Depth-based differentiation of microbial function through sediment-hosted aquifers and enrichment of novel symbionts in the deep terrestrial subsurface.</title>
        <authorList>
            <person name="Probst A.J."/>
            <person name="Ladd B."/>
            <person name="Jarett J.K."/>
            <person name="Geller-Mcgrath D.E."/>
            <person name="Sieber C.M."/>
            <person name="Emerson J.B."/>
            <person name="Anantharaman K."/>
            <person name="Thomas B.C."/>
            <person name="Malmstrom R."/>
            <person name="Stieglmeier M."/>
            <person name="Klingl A."/>
            <person name="Woyke T."/>
            <person name="Ryan C.M."/>
            <person name="Banfield J.F."/>
        </authorList>
    </citation>
    <scope>NUCLEOTIDE SEQUENCE [LARGE SCALE GENOMIC DNA]</scope>
    <source>
        <strain evidence="2">CG23_combo_of_CG06-09_8_20_14_all_41_10</strain>
    </source>
</reference>
<feature type="domain" description="AAA+ ATPase" evidence="1">
    <location>
        <begin position="14"/>
        <end position="184"/>
    </location>
</feature>
<accession>A0A2G9ZMS7</accession>
<gene>
    <name evidence="2" type="ORF">COX21_02755</name>
</gene>
<dbReference type="InterPro" id="IPR025420">
    <property type="entry name" value="DUF4143"/>
</dbReference>
<dbReference type="InterPro" id="IPR027417">
    <property type="entry name" value="P-loop_NTPase"/>
</dbReference>
<comment type="caution">
    <text evidence="2">The sequence shown here is derived from an EMBL/GenBank/DDBJ whole genome shotgun (WGS) entry which is preliminary data.</text>
</comment>
<dbReference type="Proteomes" id="UP000231408">
    <property type="component" value="Unassembled WGS sequence"/>
</dbReference>
<dbReference type="AlphaFoldDB" id="A0A2G9ZMS7"/>
<evidence type="ECO:0000313" key="2">
    <source>
        <dbReference type="EMBL" id="PIP34477.1"/>
    </source>
</evidence>
<proteinExistence type="predicted"/>
<name>A0A2G9ZMS7_9BACT</name>
<protein>
    <recommendedName>
        <fullName evidence="1">AAA+ ATPase domain-containing protein</fullName>
    </recommendedName>
</protein>
<dbReference type="SUPFAM" id="SSF52540">
    <property type="entry name" value="P-loop containing nucleoside triphosphate hydrolases"/>
    <property type="match status" value="1"/>
</dbReference>
<organism evidence="2 3">
    <name type="scientific">Candidatus Falkowbacteria bacterium CG23_combo_of_CG06-09_8_20_14_all_41_10</name>
    <dbReference type="NCBI Taxonomy" id="1974571"/>
    <lineage>
        <taxon>Bacteria</taxon>
        <taxon>Candidatus Falkowiibacteriota</taxon>
    </lineage>
</organism>
<dbReference type="Pfam" id="PF13635">
    <property type="entry name" value="DUF4143"/>
    <property type="match status" value="1"/>
</dbReference>
<dbReference type="PANTHER" id="PTHR43566:SF1">
    <property type="entry name" value="AAA+ ATPASE DOMAIN-CONTAINING PROTEIN"/>
    <property type="match status" value="1"/>
</dbReference>
<dbReference type="InterPro" id="IPR003593">
    <property type="entry name" value="AAA+_ATPase"/>
</dbReference>
<dbReference type="EMBL" id="PCSE01000079">
    <property type="protein sequence ID" value="PIP34477.1"/>
    <property type="molecule type" value="Genomic_DNA"/>
</dbReference>
<evidence type="ECO:0000313" key="3">
    <source>
        <dbReference type="Proteomes" id="UP000231408"/>
    </source>
</evidence>
<dbReference type="PANTHER" id="PTHR43566">
    <property type="entry name" value="CONSERVED PROTEIN"/>
    <property type="match status" value="1"/>
</dbReference>